<keyword evidence="1" id="KW-1133">Transmembrane helix</keyword>
<reference evidence="3" key="1">
    <citation type="submission" date="2022-11" db="UniProtKB">
        <authorList>
            <consortium name="WormBaseParasite"/>
        </authorList>
    </citation>
    <scope>IDENTIFICATION</scope>
</reference>
<dbReference type="AlphaFoldDB" id="A0A914CBS0"/>
<dbReference type="Proteomes" id="UP000887540">
    <property type="component" value="Unplaced"/>
</dbReference>
<keyword evidence="1" id="KW-0812">Transmembrane</keyword>
<organism evidence="2 3">
    <name type="scientific">Acrobeloides nanus</name>
    <dbReference type="NCBI Taxonomy" id="290746"/>
    <lineage>
        <taxon>Eukaryota</taxon>
        <taxon>Metazoa</taxon>
        <taxon>Ecdysozoa</taxon>
        <taxon>Nematoda</taxon>
        <taxon>Chromadorea</taxon>
        <taxon>Rhabditida</taxon>
        <taxon>Tylenchina</taxon>
        <taxon>Cephalobomorpha</taxon>
        <taxon>Cephaloboidea</taxon>
        <taxon>Cephalobidae</taxon>
        <taxon>Acrobeloides</taxon>
    </lineage>
</organism>
<proteinExistence type="predicted"/>
<evidence type="ECO:0000313" key="3">
    <source>
        <dbReference type="WBParaSite" id="ACRNAN_Path_813.g3081.t1"/>
    </source>
</evidence>
<accession>A0A914CBS0</accession>
<name>A0A914CBS0_9BILA</name>
<sequence>MCIAFVLMLNAFYKIYYGLFDLCEQLIALVSLLCVLCFFSLLFFFDFGRQGSYNSLVTISILGIGVFGGLLVVIVVVHVYRLLLKRRLPITTTNRPHQKRAHIRNLQPSRWQPLTVPSLKRYETKETFPINKHVSFRWEESFSDNDRMLSPASDEFAYIDEENDDQSYYGAINHVPMPFIKHPNSMRFT</sequence>
<keyword evidence="2" id="KW-1185">Reference proteome</keyword>
<feature type="transmembrane region" description="Helical" evidence="1">
    <location>
        <begin position="26"/>
        <end position="45"/>
    </location>
</feature>
<evidence type="ECO:0000313" key="2">
    <source>
        <dbReference type="Proteomes" id="UP000887540"/>
    </source>
</evidence>
<dbReference type="WBParaSite" id="ACRNAN_Path_813.g3081.t1">
    <property type="protein sequence ID" value="ACRNAN_Path_813.g3081.t1"/>
    <property type="gene ID" value="ACRNAN_Path_813.g3081"/>
</dbReference>
<evidence type="ECO:0000256" key="1">
    <source>
        <dbReference type="SAM" id="Phobius"/>
    </source>
</evidence>
<protein>
    <submittedName>
        <fullName evidence="3">Uncharacterized protein</fullName>
    </submittedName>
</protein>
<feature type="transmembrane region" description="Helical" evidence="1">
    <location>
        <begin position="57"/>
        <end position="80"/>
    </location>
</feature>
<keyword evidence="1" id="KW-0472">Membrane</keyword>